<dbReference type="PROSITE" id="PS00112">
    <property type="entry name" value="PHOSPHAGEN_KINASE"/>
    <property type="match status" value="1"/>
</dbReference>
<dbReference type="Pfam" id="PF02807">
    <property type="entry name" value="ATP-gua_PtransN"/>
    <property type="match status" value="1"/>
</dbReference>
<dbReference type="Proteomes" id="UP000194236">
    <property type="component" value="Unassembled WGS sequence"/>
</dbReference>
<keyword evidence="3 8" id="KW-0808">Transferase</keyword>
<dbReference type="Gene3D" id="3.30.590.10">
    <property type="entry name" value="Glutamine synthetase/guanido kinase, catalytic domain"/>
    <property type="match status" value="1"/>
</dbReference>
<dbReference type="InterPro" id="IPR022413">
    <property type="entry name" value="ATP-guanido_PTrfase_N"/>
</dbReference>
<dbReference type="SUPFAM" id="SSF55931">
    <property type="entry name" value="Glutamine synthetase/guanido kinase"/>
    <property type="match status" value="1"/>
</dbReference>
<evidence type="ECO:0000313" key="13">
    <source>
        <dbReference type="EMBL" id="OTF70527.1"/>
    </source>
</evidence>
<name>A0A1Y3ARA7_EURMA</name>
<evidence type="ECO:0000256" key="4">
    <source>
        <dbReference type="ARBA" id="ARBA00022741"/>
    </source>
</evidence>
<feature type="binding site" evidence="8">
    <location>
        <position position="187"/>
    </location>
    <ligand>
        <name>ATP</name>
        <dbReference type="ChEBI" id="CHEBI:30616"/>
    </ligand>
</feature>
<dbReference type="Pfam" id="PF00217">
    <property type="entry name" value="ATP-gua_Ptrans"/>
    <property type="match status" value="1"/>
</dbReference>
<dbReference type="AlphaFoldDB" id="A0A1Y3ARA7"/>
<dbReference type="GO" id="GO:0005524">
    <property type="term" value="F:ATP binding"/>
    <property type="evidence" value="ECO:0007669"/>
    <property type="project" value="UniProtKB-UniRule"/>
</dbReference>
<reference evidence="13 14" key="1">
    <citation type="submission" date="2017-03" db="EMBL/GenBank/DDBJ databases">
        <title>Genome Survey of Euroglyphus maynei.</title>
        <authorList>
            <person name="Arlian L.G."/>
            <person name="Morgan M.S."/>
            <person name="Rider S.D."/>
        </authorList>
    </citation>
    <scope>NUCLEOTIDE SEQUENCE [LARGE SCALE GENOMIC DNA]</scope>
    <source>
        <strain evidence="13">Arlian Lab</strain>
        <tissue evidence="13">Whole body</tissue>
    </source>
</reference>
<evidence type="ECO:0000256" key="1">
    <source>
        <dbReference type="ARBA" id="ARBA00006798"/>
    </source>
</evidence>
<keyword evidence="4 8" id="KW-0547">Nucleotide-binding</keyword>
<dbReference type="InterPro" id="IPR022415">
    <property type="entry name" value="ATP-guanido_PTrfase_AS"/>
</dbReference>
<keyword evidence="14" id="KW-1185">Reference proteome</keyword>
<proteinExistence type="inferred from homology"/>
<dbReference type="PANTHER" id="PTHR11547:SF38">
    <property type="entry name" value="ARGININE KINASE 1-RELATED"/>
    <property type="match status" value="1"/>
</dbReference>
<feature type="signal peptide" evidence="10">
    <location>
        <begin position="1"/>
        <end position="18"/>
    </location>
</feature>
<dbReference type="GO" id="GO:0005615">
    <property type="term" value="C:extracellular space"/>
    <property type="evidence" value="ECO:0007669"/>
    <property type="project" value="TreeGrafter"/>
</dbReference>
<dbReference type="Gene3D" id="1.10.135.10">
    <property type="entry name" value="ATP:guanido phosphotransferase, N-terminal domain"/>
    <property type="match status" value="1"/>
</dbReference>
<dbReference type="PROSITE" id="PS51509">
    <property type="entry name" value="PHOSPHAGEN_KINASE_N"/>
    <property type="match status" value="1"/>
</dbReference>
<evidence type="ECO:0000259" key="11">
    <source>
        <dbReference type="PROSITE" id="PS51509"/>
    </source>
</evidence>
<dbReference type="GO" id="GO:0004054">
    <property type="term" value="F:arginine kinase activity"/>
    <property type="evidence" value="ECO:0007669"/>
    <property type="project" value="UniProtKB-EC"/>
</dbReference>
<dbReference type="InterPro" id="IPR036802">
    <property type="entry name" value="ATP-guanido_PTrfase_N_sf"/>
</dbReference>
<evidence type="ECO:0000313" key="14">
    <source>
        <dbReference type="Proteomes" id="UP000194236"/>
    </source>
</evidence>
<dbReference type="GO" id="GO:0046314">
    <property type="term" value="P:phosphocreatine biosynthetic process"/>
    <property type="evidence" value="ECO:0007669"/>
    <property type="project" value="InterPro"/>
</dbReference>
<gene>
    <name evidence="13" type="ORF">BLA29_006943</name>
</gene>
<dbReference type="PANTHER" id="PTHR11547">
    <property type="entry name" value="ARGININE OR CREATINE KINASE"/>
    <property type="match status" value="1"/>
</dbReference>
<dbReference type="CDD" id="cd07932">
    <property type="entry name" value="arginine_kinase_like"/>
    <property type="match status" value="1"/>
</dbReference>
<keyword evidence="10" id="KW-0732">Signal</keyword>
<evidence type="ECO:0000256" key="2">
    <source>
        <dbReference type="ARBA" id="ARBA00012230"/>
    </source>
</evidence>
<feature type="binding site" evidence="8">
    <location>
        <position position="143"/>
    </location>
    <ligand>
        <name>ATP</name>
        <dbReference type="ChEBI" id="CHEBI:30616"/>
    </ligand>
</feature>
<keyword evidence="5 8" id="KW-0418">Kinase</keyword>
<dbReference type="GO" id="GO:0004111">
    <property type="term" value="F:creatine kinase activity"/>
    <property type="evidence" value="ECO:0007669"/>
    <property type="project" value="InterPro"/>
</dbReference>
<evidence type="ECO:0000256" key="5">
    <source>
        <dbReference type="ARBA" id="ARBA00022777"/>
    </source>
</evidence>
<accession>A0A1Y3ARA7</accession>
<dbReference type="InterPro" id="IPR014746">
    <property type="entry name" value="Gln_synth/guanido_kin_cat_dom"/>
</dbReference>
<evidence type="ECO:0000256" key="6">
    <source>
        <dbReference type="ARBA" id="ARBA00022840"/>
    </source>
</evidence>
<dbReference type="EMBL" id="MUJZ01065312">
    <property type="protein sequence ID" value="OTF70527.1"/>
    <property type="molecule type" value="Genomic_DNA"/>
</dbReference>
<dbReference type="InterPro" id="IPR000749">
    <property type="entry name" value="ATP-guanido_PTrfase"/>
</dbReference>
<organism evidence="13 14">
    <name type="scientific">Euroglyphus maynei</name>
    <name type="common">Mayne's house dust mite</name>
    <dbReference type="NCBI Taxonomy" id="6958"/>
    <lineage>
        <taxon>Eukaryota</taxon>
        <taxon>Metazoa</taxon>
        <taxon>Ecdysozoa</taxon>
        <taxon>Arthropoda</taxon>
        <taxon>Chelicerata</taxon>
        <taxon>Arachnida</taxon>
        <taxon>Acari</taxon>
        <taxon>Acariformes</taxon>
        <taxon>Sarcoptiformes</taxon>
        <taxon>Astigmata</taxon>
        <taxon>Psoroptidia</taxon>
        <taxon>Analgoidea</taxon>
        <taxon>Pyroglyphidae</taxon>
        <taxon>Pyroglyphinae</taxon>
        <taxon>Euroglyphus</taxon>
    </lineage>
</organism>
<dbReference type="SUPFAM" id="SSF48034">
    <property type="entry name" value="Guanido kinase N-terminal domain"/>
    <property type="match status" value="1"/>
</dbReference>
<evidence type="ECO:0000256" key="7">
    <source>
        <dbReference type="PROSITE-ProRule" id="PRU00842"/>
    </source>
</evidence>
<feature type="domain" description="Phosphagen kinase C-terminal" evidence="12">
    <location>
        <begin position="77"/>
        <end position="314"/>
    </location>
</feature>
<evidence type="ECO:0000256" key="9">
    <source>
        <dbReference type="RuleBase" id="RU000505"/>
    </source>
</evidence>
<sequence length="314" mass="35760">KIIPLLILLLCLYTGFENLDSGVGLYAPDAESYTLFKELFDPVIEDYHKGFKPTDKHPPTDFGDVNTLCDVDPNNEFVISTRVRCGRSLQGYPFNPCLTEAHYKEMEEKVKSQLNSFEGELKGTYYPLLGMDKATQQQLIDDHFLFKEGDRFLQAANACRFWPVGRGIFHNDNKTFLIWVNEEDHLRIISMQKGGDLKQVFSRLINGVSHIEKKLPFSRDDRLGFLTFCPTNLGTTIRASVHIKLPKLAADRKKLEEIAGKYNLQVRGTAGEHTESVGGVYDISNKRRMGLTEYQAVKEMQDGILELIKIEKSM</sequence>
<dbReference type="FunFam" id="3.30.590.10:FF:000006">
    <property type="entry name" value="Arginine kinase 1"/>
    <property type="match status" value="1"/>
</dbReference>
<dbReference type="PROSITE" id="PS51510">
    <property type="entry name" value="PHOSPHAGEN_KINASE_C"/>
    <property type="match status" value="1"/>
</dbReference>
<comment type="caution">
    <text evidence="13">The sequence shown here is derived from an EMBL/GenBank/DDBJ whole genome shotgun (WGS) entry which is preliminary data.</text>
</comment>
<comment type="similarity">
    <text evidence="1 7 9">Belongs to the ATP:guanido phosphotransferase family.</text>
</comment>
<protein>
    <recommendedName>
        <fullName evidence="2">arginine kinase</fullName>
        <ecNumber evidence="2">2.7.3.3</ecNumber>
    </recommendedName>
</protein>
<dbReference type="InterPro" id="IPR022414">
    <property type="entry name" value="ATP-guanido_PTrfase_cat"/>
</dbReference>
<feature type="binding site" evidence="8">
    <location>
        <begin position="80"/>
        <end position="84"/>
    </location>
    <ligand>
        <name>ATP</name>
        <dbReference type="ChEBI" id="CHEBI:30616"/>
    </ligand>
</feature>
<evidence type="ECO:0000256" key="3">
    <source>
        <dbReference type="ARBA" id="ARBA00022679"/>
    </source>
</evidence>
<feature type="non-terminal residue" evidence="13">
    <location>
        <position position="1"/>
    </location>
</feature>
<feature type="binding site" evidence="8">
    <location>
        <begin position="267"/>
        <end position="272"/>
    </location>
    <ligand>
        <name>ATP</name>
        <dbReference type="ChEBI" id="CHEBI:30616"/>
    </ligand>
</feature>
<dbReference type="EC" id="2.7.3.3" evidence="2"/>
<dbReference type="OrthoDB" id="430219at2759"/>
<feature type="domain" description="Phosphagen kinase N-terminal" evidence="11">
    <location>
        <begin position="1"/>
        <end position="49"/>
    </location>
</feature>
<evidence type="ECO:0000256" key="10">
    <source>
        <dbReference type="SAM" id="SignalP"/>
    </source>
</evidence>
<keyword evidence="6 8" id="KW-0067">ATP-binding</keyword>
<evidence type="ECO:0000259" key="12">
    <source>
        <dbReference type="PROSITE" id="PS51510"/>
    </source>
</evidence>
<feature type="chain" id="PRO_5013322633" description="arginine kinase" evidence="10">
    <location>
        <begin position="19"/>
        <end position="314"/>
    </location>
</feature>
<feature type="binding site" evidence="8">
    <location>
        <begin position="238"/>
        <end position="242"/>
    </location>
    <ligand>
        <name>ATP</name>
        <dbReference type="ChEBI" id="CHEBI:30616"/>
    </ligand>
</feature>
<evidence type="ECO:0000256" key="8">
    <source>
        <dbReference type="PROSITE-ProRule" id="PRU00843"/>
    </source>
</evidence>